<dbReference type="PANTHER" id="PTHR20883:SF15">
    <property type="entry name" value="PHYTANOYL-COA DIOXYGENASE DOMAIN-CONTAINING PROTEIN 1"/>
    <property type="match status" value="1"/>
</dbReference>
<dbReference type="InParanoid" id="A0A6P7FI03"/>
<dbReference type="EnsemblMetazoa" id="XM_028278791.2">
    <property type="protein sequence ID" value="XP_028134592.1"/>
    <property type="gene ID" value="LOC114329619"/>
</dbReference>
<evidence type="ECO:0000313" key="5">
    <source>
        <dbReference type="EnsemblMetazoa" id="XP_028134592.1"/>
    </source>
</evidence>
<reference evidence="7" key="1">
    <citation type="submission" date="2025-04" db="UniProtKB">
        <authorList>
            <consortium name="RefSeq"/>
        </authorList>
    </citation>
    <scope>IDENTIFICATION</scope>
    <source>
        <tissue evidence="7">Whole insect</tissue>
    </source>
</reference>
<dbReference type="Pfam" id="PF05721">
    <property type="entry name" value="PhyH"/>
    <property type="match status" value="1"/>
</dbReference>
<evidence type="ECO:0000313" key="6">
    <source>
        <dbReference type="Proteomes" id="UP001652700"/>
    </source>
</evidence>
<dbReference type="GO" id="GO:0046872">
    <property type="term" value="F:metal ion binding"/>
    <property type="evidence" value="ECO:0007669"/>
    <property type="project" value="UniProtKB-KW"/>
</dbReference>
<name>A0A6P7FI03_DIAVI</name>
<dbReference type="PANTHER" id="PTHR20883">
    <property type="entry name" value="PHYTANOYL-COA DIOXYGENASE DOMAIN CONTAINING 1"/>
    <property type="match status" value="1"/>
</dbReference>
<gene>
    <name evidence="7" type="primary">LOC114329619</name>
</gene>
<keyword evidence="7" id="KW-0560">Oxidoreductase</keyword>
<dbReference type="Gene3D" id="2.60.120.620">
    <property type="entry name" value="q2cbj1_9rhob like domain"/>
    <property type="match status" value="1"/>
</dbReference>
<protein>
    <submittedName>
        <fullName evidence="7">Phytanoyl-CoA dioxygenase domain-containing protein 1 homolog</fullName>
    </submittedName>
</protein>
<keyword evidence="3" id="KW-0408">Iron</keyword>
<comment type="cofactor">
    <cofactor evidence="1">
        <name>Fe cation</name>
        <dbReference type="ChEBI" id="CHEBI:24875"/>
    </cofactor>
</comment>
<accession>A0A6P7FI03</accession>
<evidence type="ECO:0000256" key="2">
    <source>
        <dbReference type="ARBA" id="ARBA00022723"/>
    </source>
</evidence>
<evidence type="ECO:0000313" key="7">
    <source>
        <dbReference type="RefSeq" id="XP_028134592.1"/>
    </source>
</evidence>
<dbReference type="Proteomes" id="UP001652700">
    <property type="component" value="Unplaced"/>
</dbReference>
<dbReference type="AlphaFoldDB" id="A0A6P7FI03"/>
<keyword evidence="7" id="KW-0223">Dioxygenase</keyword>
<proteinExistence type="inferred from homology"/>
<dbReference type="InterPro" id="IPR008775">
    <property type="entry name" value="Phytyl_CoA_dOase-like"/>
</dbReference>
<dbReference type="RefSeq" id="XP_028134592.1">
    <property type="nucleotide sequence ID" value="XM_028278791.1"/>
</dbReference>
<dbReference type="GeneID" id="114329619"/>
<dbReference type="GO" id="GO:0051213">
    <property type="term" value="F:dioxygenase activity"/>
    <property type="evidence" value="ECO:0007669"/>
    <property type="project" value="UniProtKB-KW"/>
</dbReference>
<dbReference type="CTD" id="254295"/>
<organism evidence="7">
    <name type="scientific">Diabrotica virgifera virgifera</name>
    <name type="common">western corn rootworm</name>
    <dbReference type="NCBI Taxonomy" id="50390"/>
    <lineage>
        <taxon>Eukaryota</taxon>
        <taxon>Metazoa</taxon>
        <taxon>Ecdysozoa</taxon>
        <taxon>Arthropoda</taxon>
        <taxon>Hexapoda</taxon>
        <taxon>Insecta</taxon>
        <taxon>Pterygota</taxon>
        <taxon>Neoptera</taxon>
        <taxon>Endopterygota</taxon>
        <taxon>Coleoptera</taxon>
        <taxon>Polyphaga</taxon>
        <taxon>Cucujiformia</taxon>
        <taxon>Chrysomeloidea</taxon>
        <taxon>Chrysomelidae</taxon>
        <taxon>Galerucinae</taxon>
        <taxon>Diabroticina</taxon>
        <taxon>Diabroticites</taxon>
        <taxon>Diabrotica</taxon>
    </lineage>
</organism>
<evidence type="ECO:0000256" key="1">
    <source>
        <dbReference type="ARBA" id="ARBA00001962"/>
    </source>
</evidence>
<keyword evidence="2" id="KW-0479">Metal-binding</keyword>
<evidence type="ECO:0000256" key="4">
    <source>
        <dbReference type="ARBA" id="ARBA00038356"/>
    </source>
</evidence>
<evidence type="ECO:0000256" key="3">
    <source>
        <dbReference type="ARBA" id="ARBA00023004"/>
    </source>
</evidence>
<dbReference type="KEGG" id="dvv:114329619"/>
<dbReference type="OrthoDB" id="445007at2759"/>
<dbReference type="SUPFAM" id="SSF51197">
    <property type="entry name" value="Clavaminate synthase-like"/>
    <property type="match status" value="1"/>
</dbReference>
<dbReference type="FunCoup" id="A0A6P7FI03">
    <property type="interactions" value="78"/>
</dbReference>
<reference evidence="5" key="2">
    <citation type="submission" date="2025-05" db="UniProtKB">
        <authorList>
            <consortium name="EnsemblMetazoa"/>
        </authorList>
    </citation>
    <scope>IDENTIFICATION</scope>
</reference>
<sequence length="285" mass="32616">MFDDVKRKFETEGFAVIENLFTPEEVEEMKNEAQNLIKSMPGESKRTVFSTTHSESQQNKDKYFLDSGDKIAYFYEQGALGPNGELLVEPENSLNKIGHALHELNPVFKKHTFSEKIKEAAFQLGFEEPVIPQSMYIFKNPKIGSEVTAHQDASYLHTDPLKVAGFWIALDDATVENGCLWFSRRSHNGGIHRRFIRNPDPNADELLIYNSAAPYYQKSSFSPVPVTKGSCILIHGQVVHYSEANKSDKSRHAYTFHIVESKNTTYSKDNWLQPTNRQFLNLYRN</sequence>
<keyword evidence="6" id="KW-1185">Reference proteome</keyword>
<comment type="similarity">
    <text evidence="4">Belongs to the PhyH family. PHYHD1 subfamily.</text>
</comment>